<dbReference type="InterPro" id="IPR011713">
    <property type="entry name" value="Leu-rich_rpt_3"/>
</dbReference>
<feature type="domain" description="TIR" evidence="9">
    <location>
        <begin position="1207"/>
        <end position="1381"/>
    </location>
</feature>
<dbReference type="PROSITE" id="PS50104">
    <property type="entry name" value="TIR"/>
    <property type="match status" value="2"/>
</dbReference>
<evidence type="ECO:0000256" key="1">
    <source>
        <dbReference type="ARBA" id="ARBA00011982"/>
    </source>
</evidence>
<dbReference type="EnsemblPlants" id="Bo2g014320.1">
    <property type="protein sequence ID" value="Bo2g014320.1"/>
    <property type="gene ID" value="Bo2g014320"/>
</dbReference>
<feature type="region of interest" description="Disordered" evidence="8">
    <location>
        <begin position="2286"/>
        <end position="2383"/>
    </location>
</feature>
<dbReference type="Gene3D" id="3.80.10.10">
    <property type="entry name" value="Ribonuclease Inhibitor"/>
    <property type="match status" value="5"/>
</dbReference>
<feature type="domain" description="TIR" evidence="9">
    <location>
        <begin position="11"/>
        <end position="175"/>
    </location>
</feature>
<dbReference type="OMA" id="KAIFNVM"/>
<proteinExistence type="predicted"/>
<dbReference type="SUPFAM" id="SSF52540">
    <property type="entry name" value="P-loop containing nucleoside triphosphate hydrolases"/>
    <property type="match status" value="2"/>
</dbReference>
<evidence type="ECO:0000313" key="11">
    <source>
        <dbReference type="Proteomes" id="UP000032141"/>
    </source>
</evidence>
<dbReference type="SMART" id="SM00382">
    <property type="entry name" value="AAA"/>
    <property type="match status" value="2"/>
</dbReference>
<dbReference type="eggNOG" id="ENOG502QQJE">
    <property type="taxonomic scope" value="Eukaryota"/>
</dbReference>
<sequence length="2383" mass="269104">MASSSSLSCNSKYDVFLSFRGEDVRKGFLSHVRKELQRKGIIAFVDDKIERGESVGPLLVGAIRQSRVAVVLLSRNYASSSWCLDELVEIMKCRKEDQQKVMTIFYEVDPSHVRKQTGDFGKAFEETCVGKTEEVKQEWRQALNDVAGIAGYHSSNSDNEAEMIDKVASDVTAVLGFTPSKDFDDFVGVGAQITAIKSKLILQLEQVQMIVLVGPAGIGKTTTARVLYNQLYPKFQFSTFLENIRGNYEKPCGNDYNLKLSLQKNLLAETLNQKDIEVRHLGVAQQRLSDKKVLVVLDEVDSWWQLEATAYQRGWFGPGSIIIITTEDRKLLKQLRLGINHIYKMKYPTEDESFQILCKYAFGQNIPDHGFEELAWEVTWLAGDLPLALRVMGSYLRGMSRDEWIEALPRLRSSLDREIESTLRFSYDGLSDKDQALFLHIACFFVGFNVDSVKRCLANCGLDVNHGLQVLADKSLISIEEGYIIMHRLLKTFGKKIVKKESLEEPGKRQFLWNTKEISEVLEESTGTGKVIGIYFDCGENFQISKSPFDGMNNLQFLRVYNGPLCMPEGLNCLPDKLRLIYWPRCPLRFWPSKFSFKFLVELDMCDSKFEKLWEGIQPLQCLKLMDLKSSKHLKEIPDLSKATSLEKLDLSDCRSLLELTGSIGSAAELGLHLRYSAIEELPSSISTNLGVLDITGCKNIKDFPNVPDSIVELELSGTGIEEVPPWIEKLFRLRKLIMNGCKNLKRISRNISKLENLEFLALRTDARSKYADPFKDVINCAPSLFEAIIEWGSEWKRSWILHTDFDVHYILPICLPMKALTFPISLCLRGNGFKTIPDCISHLSGLSKLDVTGCSQLLALPPLPGSLLSLDAQGCEFLERINSSFQNPKTCLNFAYCFNLDQKARKLIQTSACKHAVLPGQEVPTHFTHRATSGSLTISLIPRPFPSSCRFKACILLSQSTIGPKDFASVDVNDSFVGVTCRVRGKQNGLTVGSTHVHMPDLYGHRDHLYVFEDSFSLNQDCPEAEETTFSELSFELRFHDKAWKVKACGVLLSQENPKLLVLCTGFCGMSGEYVEYNDASAHTSSISLRFRGNVLVTIPDCIGQLFGLSKLDIKECSELVALPKLPGNINLEDDNDDDDEEGETSLRRLSCRISCKQKSMALLWSRVACDLRLYDVALHDYQDFIDVGLCFIACSLLMASLSRTLKHDVFPSFCGRDVRKTFLSHLLKELKSKGIQTFIDDEIERGQRIGPELVLAIRESRVAIVLLSVNYASSSWCLDELVEIMKGKAKDQDELEEIMERDQQKVISIFYEVDPSDVRKQTGDFGKAFEKTCVGKEEKVKAWREALEGVANIAGYDSRRWENEADLINKIAVELMSVLGFTPSKDFDDFVGIGAQITVIKSKLILQSEQVKMIVLVGPAGIGKTTIARVLYNQLSPGFPFSTFLENIRGSYEKPCGNDYQLKLSLQKKLLAEILNQKDIEVGHLRVAQEKLSDKKVLVVLDEVDSWWQIEATAYQRGWFGPGSIIIITTEDRKLLKTLRLGINHIYEMKYPTEDESLQIFCQYAFGQNSPYDGFEGLAQKITWLAGDLPLGLRVMGSYLRGMSRDEWIEALPRLRSSLDREIESTLRFSYDGLSDKDQALFLHIACFFSCSLWNVDRVKRCLANCGLDVNHGLQVLADKSLIYIVYKGCVEMHSLLQKMGREIVKKQSLEEPGKRQFLMDIEEIFEVLEKNTGTGKVLGIYLTWGRSLQISKGAFDGMNNLRFLNVYYGPLCMPEGLNCFPDKLRLIDWPYCALRFWPSKFSFKFLVELIMPKSNFEKLWEGIQPLPCLKLMDFSSSEYLKEIPDLSKATSLERLDLCHCESLLELTSSIGSAAELELYMGHTAIEELPSSISTWSCLYKLSISGCKNIKDFPNVPDSIVELNLSKTGIEEVPPWIEKLFRLRKLSMFGCEKLKTISPNISKLENLEVLALSRVYRWDEDPEYYDFINYNEAIIEWGSEMKRRWSLETDFDFDYILPICLPEKALTSPISLRFGHEGFETIPNCIRRLSGLINLDITECSELVALPQLPGSLLSIDAHGCESLKSIDSSSFQNPNICLDFARCFNLNQEARKLIQTSACKYALLPGEEVPAHFTHQATSGCLTINMAPTPLPSSFRFKACILLSKGNTDLADHNDEDKNSFTGISCRIGGKQNGHTVPYGSDQLHRMPVPYLLQEHLYIFEDSFSLNQDCPEAEEATFNELFFKFRVHDEGWKVKGCGVQLLEEVPQCILDGKETEDEECRGINIEANNENAGDEDKEKEDDDDNSGEGVDVEEDIDGNDAGFSDAGMDINIEANNETEEEGEESGRDVDSETMIRKRKSLGIGSSENSLITMMKRMRIH</sequence>
<name>A0A0D3AJP9_BRAOL</name>
<reference evidence="10 11" key="1">
    <citation type="journal article" date="2014" name="Genome Biol.">
        <title>Transcriptome and methylome profiling reveals relics of genome dominance in the mesopolyploid Brassica oleracea.</title>
        <authorList>
            <person name="Parkin I.A."/>
            <person name="Koh C."/>
            <person name="Tang H."/>
            <person name="Robinson S.J."/>
            <person name="Kagale S."/>
            <person name="Clarke W.E."/>
            <person name="Town C.D."/>
            <person name="Nixon J."/>
            <person name="Krishnakumar V."/>
            <person name="Bidwell S.L."/>
            <person name="Denoeud F."/>
            <person name="Belcram H."/>
            <person name="Links M.G."/>
            <person name="Just J."/>
            <person name="Clarke C."/>
            <person name="Bender T."/>
            <person name="Huebert T."/>
            <person name="Mason A.S."/>
            <person name="Pires J.C."/>
            <person name="Barker G."/>
            <person name="Moore J."/>
            <person name="Walley P.G."/>
            <person name="Manoli S."/>
            <person name="Batley J."/>
            <person name="Edwards D."/>
            <person name="Nelson M.N."/>
            <person name="Wang X."/>
            <person name="Paterson A.H."/>
            <person name="King G."/>
            <person name="Bancroft I."/>
            <person name="Chalhoub B."/>
            <person name="Sharpe A.G."/>
        </authorList>
    </citation>
    <scope>NUCLEOTIDE SEQUENCE</scope>
    <source>
        <strain evidence="10 11">cv. TO1000</strain>
    </source>
</reference>
<dbReference type="FunFam" id="1.10.8.430:FF:000002">
    <property type="entry name" value="Disease resistance protein (TIR-NBS-LRR class)"/>
    <property type="match status" value="2"/>
</dbReference>
<dbReference type="Gene3D" id="3.40.50.10140">
    <property type="entry name" value="Toll/interleukin-1 receptor homology (TIR) domain"/>
    <property type="match status" value="2"/>
</dbReference>
<evidence type="ECO:0000256" key="5">
    <source>
        <dbReference type="ARBA" id="ARBA00022821"/>
    </source>
</evidence>
<accession>A0A0D3AJP9</accession>
<dbReference type="Gene3D" id="3.40.50.300">
    <property type="entry name" value="P-loop containing nucleotide triphosphate hydrolases"/>
    <property type="match status" value="2"/>
</dbReference>
<keyword evidence="6" id="KW-0520">NAD</keyword>
<dbReference type="InterPro" id="IPR036390">
    <property type="entry name" value="WH_DNA-bd_sf"/>
</dbReference>
<dbReference type="InterPro" id="IPR035897">
    <property type="entry name" value="Toll_tir_struct_dom_sf"/>
</dbReference>
<dbReference type="GO" id="GO:0007165">
    <property type="term" value="P:signal transduction"/>
    <property type="evidence" value="ECO:0007669"/>
    <property type="project" value="InterPro"/>
</dbReference>
<dbReference type="Pfam" id="PF23282">
    <property type="entry name" value="WHD_ROQ1"/>
    <property type="match status" value="2"/>
</dbReference>
<dbReference type="PANTHER" id="PTHR11017:SF314">
    <property type="entry name" value="TIR DOMAIN-CONTAINING PROTEIN"/>
    <property type="match status" value="1"/>
</dbReference>
<dbReference type="GO" id="GO:0043531">
    <property type="term" value="F:ADP binding"/>
    <property type="evidence" value="ECO:0007669"/>
    <property type="project" value="InterPro"/>
</dbReference>
<dbReference type="InterPro" id="IPR032675">
    <property type="entry name" value="LRR_dom_sf"/>
</dbReference>
<dbReference type="Pfam" id="PF00931">
    <property type="entry name" value="NB-ARC"/>
    <property type="match status" value="2"/>
</dbReference>
<keyword evidence="2" id="KW-0433">Leucine-rich repeat</keyword>
<dbReference type="HOGENOM" id="CLU_229403_0_0_1"/>
<keyword evidence="3" id="KW-0677">Repeat</keyword>
<dbReference type="Proteomes" id="UP000032141">
    <property type="component" value="Chromosome C2"/>
</dbReference>
<dbReference type="PANTHER" id="PTHR11017">
    <property type="entry name" value="LEUCINE-RICH REPEAT-CONTAINING PROTEIN"/>
    <property type="match status" value="1"/>
</dbReference>
<dbReference type="InterPro" id="IPR042197">
    <property type="entry name" value="Apaf_helical"/>
</dbReference>
<feature type="compositionally biased region" description="Acidic residues" evidence="8">
    <location>
        <begin position="2295"/>
        <end position="2321"/>
    </location>
</feature>
<dbReference type="Gramene" id="Bo2g014320.1">
    <property type="protein sequence ID" value="Bo2g014320.1"/>
    <property type="gene ID" value="Bo2g014320"/>
</dbReference>
<dbReference type="InterPro" id="IPR027417">
    <property type="entry name" value="P-loop_NTPase"/>
</dbReference>
<evidence type="ECO:0000259" key="9">
    <source>
        <dbReference type="PROSITE" id="PS50104"/>
    </source>
</evidence>
<dbReference type="FunFam" id="3.40.50.300:FF:001002">
    <property type="entry name" value="Disease resistance protein (TIR-NBS-LRR class)"/>
    <property type="match status" value="2"/>
</dbReference>
<dbReference type="GO" id="GO:0006952">
    <property type="term" value="P:defense response"/>
    <property type="evidence" value="ECO:0007669"/>
    <property type="project" value="UniProtKB-KW"/>
</dbReference>
<evidence type="ECO:0000256" key="8">
    <source>
        <dbReference type="SAM" id="MobiDB-lite"/>
    </source>
</evidence>
<dbReference type="Pfam" id="PF07725">
    <property type="entry name" value="LRR_3"/>
    <property type="match status" value="2"/>
</dbReference>
<evidence type="ECO:0000256" key="2">
    <source>
        <dbReference type="ARBA" id="ARBA00022614"/>
    </source>
</evidence>
<dbReference type="InterPro" id="IPR003593">
    <property type="entry name" value="AAA+_ATPase"/>
</dbReference>
<dbReference type="InterPro" id="IPR002182">
    <property type="entry name" value="NB-ARC"/>
</dbReference>
<keyword evidence="5" id="KW-0611">Plant defense</keyword>
<evidence type="ECO:0000256" key="3">
    <source>
        <dbReference type="ARBA" id="ARBA00022737"/>
    </source>
</evidence>
<dbReference type="PRINTS" id="PR00364">
    <property type="entry name" value="DISEASERSIST"/>
</dbReference>
<evidence type="ECO:0000256" key="6">
    <source>
        <dbReference type="ARBA" id="ARBA00023027"/>
    </source>
</evidence>
<feature type="compositionally biased region" description="Basic and acidic residues" evidence="8">
    <location>
        <begin position="2347"/>
        <end position="2358"/>
    </location>
</feature>
<organism evidence="10 11">
    <name type="scientific">Brassica oleracea var. oleracea</name>
    <dbReference type="NCBI Taxonomy" id="109376"/>
    <lineage>
        <taxon>Eukaryota</taxon>
        <taxon>Viridiplantae</taxon>
        <taxon>Streptophyta</taxon>
        <taxon>Embryophyta</taxon>
        <taxon>Tracheophyta</taxon>
        <taxon>Spermatophyta</taxon>
        <taxon>Magnoliopsida</taxon>
        <taxon>eudicotyledons</taxon>
        <taxon>Gunneridae</taxon>
        <taxon>Pentapetalae</taxon>
        <taxon>rosids</taxon>
        <taxon>malvids</taxon>
        <taxon>Brassicales</taxon>
        <taxon>Brassicaceae</taxon>
        <taxon>Brassiceae</taxon>
        <taxon>Brassica</taxon>
    </lineage>
</organism>
<dbReference type="InterPro" id="IPR000157">
    <property type="entry name" value="TIR_dom"/>
</dbReference>
<dbReference type="SUPFAM" id="SSF46785">
    <property type="entry name" value="Winged helix' DNA-binding domain"/>
    <property type="match status" value="2"/>
</dbReference>
<dbReference type="Pfam" id="PF20160">
    <property type="entry name" value="C-JID"/>
    <property type="match status" value="2"/>
</dbReference>
<dbReference type="InterPro" id="IPR044974">
    <property type="entry name" value="Disease_R_plants"/>
</dbReference>
<comment type="catalytic activity">
    <reaction evidence="7">
        <text>NAD(+) + H2O = ADP-D-ribose + nicotinamide + H(+)</text>
        <dbReference type="Rhea" id="RHEA:16301"/>
        <dbReference type="ChEBI" id="CHEBI:15377"/>
        <dbReference type="ChEBI" id="CHEBI:15378"/>
        <dbReference type="ChEBI" id="CHEBI:17154"/>
        <dbReference type="ChEBI" id="CHEBI:57540"/>
        <dbReference type="ChEBI" id="CHEBI:57967"/>
        <dbReference type="EC" id="3.2.2.6"/>
    </reaction>
    <physiologicalReaction direction="left-to-right" evidence="7">
        <dbReference type="Rhea" id="RHEA:16302"/>
    </physiologicalReaction>
</comment>
<reference evidence="10" key="2">
    <citation type="submission" date="2015-03" db="UniProtKB">
        <authorList>
            <consortium name="EnsemblPlants"/>
        </authorList>
    </citation>
    <scope>IDENTIFICATION</scope>
</reference>
<dbReference type="Gene3D" id="1.10.8.430">
    <property type="entry name" value="Helical domain of apoptotic protease-activating factors"/>
    <property type="match status" value="2"/>
</dbReference>
<dbReference type="FunFam" id="3.40.50.10140:FF:000007">
    <property type="entry name" value="Disease resistance protein (TIR-NBS-LRR class)"/>
    <property type="match status" value="2"/>
</dbReference>
<dbReference type="SMART" id="SM00255">
    <property type="entry name" value="TIR"/>
    <property type="match status" value="2"/>
</dbReference>
<evidence type="ECO:0000256" key="4">
    <source>
        <dbReference type="ARBA" id="ARBA00022801"/>
    </source>
</evidence>
<dbReference type="SUPFAM" id="SSF52058">
    <property type="entry name" value="L domain-like"/>
    <property type="match status" value="2"/>
</dbReference>
<keyword evidence="11" id="KW-1185">Reference proteome</keyword>
<evidence type="ECO:0000256" key="7">
    <source>
        <dbReference type="ARBA" id="ARBA00047304"/>
    </source>
</evidence>
<dbReference type="InterPro" id="IPR058192">
    <property type="entry name" value="WHD_ROQ1-like"/>
</dbReference>
<dbReference type="GO" id="GO:0061809">
    <property type="term" value="F:NAD+ nucleosidase activity, cyclic ADP-ribose generating"/>
    <property type="evidence" value="ECO:0007669"/>
    <property type="project" value="UniProtKB-EC"/>
</dbReference>
<dbReference type="SUPFAM" id="SSF52200">
    <property type="entry name" value="Toll/Interleukin receptor TIR domain"/>
    <property type="match status" value="2"/>
</dbReference>
<dbReference type="Pfam" id="PF01582">
    <property type="entry name" value="TIR"/>
    <property type="match status" value="2"/>
</dbReference>
<protein>
    <recommendedName>
        <fullName evidence="1">ADP-ribosyl cyclase/cyclic ADP-ribose hydrolase</fullName>
        <ecNumber evidence="1">3.2.2.6</ecNumber>
    </recommendedName>
</protein>
<dbReference type="EC" id="3.2.2.6" evidence="1"/>
<dbReference type="InterPro" id="IPR045344">
    <property type="entry name" value="C-JID"/>
</dbReference>
<keyword evidence="4" id="KW-0378">Hydrolase</keyword>
<evidence type="ECO:0000313" key="10">
    <source>
        <dbReference type="EnsemblPlants" id="Bo2g014320.1"/>
    </source>
</evidence>